<reference evidence="6" key="1">
    <citation type="submission" date="2022-06" db="EMBL/GenBank/DDBJ databases">
        <title>Isolation and Genomics of Futiania mangrovii gen. nov., sp. nov., a Rare and Metabolically-versatile member in the Class Alphaproteobacteria.</title>
        <authorList>
            <person name="Liu L."/>
            <person name="Huang W.-C."/>
            <person name="Pan J."/>
            <person name="Li J."/>
            <person name="Huang Y."/>
            <person name="Du H."/>
            <person name="Liu Y."/>
            <person name="Li M."/>
        </authorList>
    </citation>
    <scope>NUCLEOTIDE SEQUENCE</scope>
    <source>
        <strain evidence="6">FT118</strain>
    </source>
</reference>
<organism evidence="6 7">
    <name type="scientific">Futiania mangrovi</name>
    <dbReference type="NCBI Taxonomy" id="2959716"/>
    <lineage>
        <taxon>Bacteria</taxon>
        <taxon>Pseudomonadati</taxon>
        <taxon>Pseudomonadota</taxon>
        <taxon>Alphaproteobacteria</taxon>
        <taxon>Futianiales</taxon>
        <taxon>Futianiaceae</taxon>
        <taxon>Futiania</taxon>
    </lineage>
</organism>
<dbReference type="SUPFAM" id="SSF55781">
    <property type="entry name" value="GAF domain-like"/>
    <property type="match status" value="1"/>
</dbReference>
<keyword evidence="7" id="KW-1185">Reference proteome</keyword>
<gene>
    <name evidence="6" type="ORF">NJQ99_06310</name>
</gene>
<dbReference type="PROSITE" id="PS51078">
    <property type="entry name" value="ICLR_ED"/>
    <property type="match status" value="1"/>
</dbReference>
<name>A0A9J6PBX3_9PROT</name>
<dbReference type="InterPro" id="IPR005471">
    <property type="entry name" value="Tscrpt_reg_IclR_N"/>
</dbReference>
<dbReference type="InterPro" id="IPR050707">
    <property type="entry name" value="HTH_MetabolicPath_Reg"/>
</dbReference>
<dbReference type="Proteomes" id="UP001055804">
    <property type="component" value="Unassembled WGS sequence"/>
</dbReference>
<dbReference type="GO" id="GO:0003700">
    <property type="term" value="F:DNA-binding transcription factor activity"/>
    <property type="evidence" value="ECO:0007669"/>
    <property type="project" value="TreeGrafter"/>
</dbReference>
<proteinExistence type="predicted"/>
<evidence type="ECO:0000313" key="7">
    <source>
        <dbReference type="Proteomes" id="UP001055804"/>
    </source>
</evidence>
<dbReference type="InterPro" id="IPR014757">
    <property type="entry name" value="Tscrpt_reg_IclR_C"/>
</dbReference>
<keyword evidence="1" id="KW-0805">Transcription regulation</keyword>
<feature type="domain" description="HTH iclR-type" evidence="4">
    <location>
        <begin position="1"/>
        <end position="53"/>
    </location>
</feature>
<evidence type="ECO:0000256" key="1">
    <source>
        <dbReference type="ARBA" id="ARBA00023015"/>
    </source>
</evidence>
<accession>A0A9J6PBX3</accession>
<dbReference type="PANTHER" id="PTHR30136:SF35">
    <property type="entry name" value="HTH-TYPE TRANSCRIPTIONAL REGULATOR RV1719"/>
    <property type="match status" value="1"/>
</dbReference>
<dbReference type="AlphaFoldDB" id="A0A9J6PBX3"/>
<dbReference type="InterPro" id="IPR036388">
    <property type="entry name" value="WH-like_DNA-bd_sf"/>
</dbReference>
<dbReference type="Gene3D" id="1.10.10.10">
    <property type="entry name" value="Winged helix-like DNA-binding domain superfamily/Winged helix DNA-binding domain"/>
    <property type="match status" value="1"/>
</dbReference>
<evidence type="ECO:0000259" key="5">
    <source>
        <dbReference type="PROSITE" id="PS51078"/>
    </source>
</evidence>
<feature type="domain" description="IclR-ED" evidence="5">
    <location>
        <begin position="54"/>
        <end position="238"/>
    </location>
</feature>
<dbReference type="EMBL" id="JAMZFT010000001">
    <property type="protein sequence ID" value="MCP1336017.1"/>
    <property type="molecule type" value="Genomic_DNA"/>
</dbReference>
<evidence type="ECO:0000256" key="2">
    <source>
        <dbReference type="ARBA" id="ARBA00023125"/>
    </source>
</evidence>
<sequence>MTCFGDGWDALSLSEIAQQTGLSTGGAQRITHTLTQLGYLRKDARTRRYRPSPRMLEFTYQFMRASPLYEVAIPVVIGLRDETQETVNVSLLDQTDAVVLIRMPSQRRINPSSVIGRRIPAWAVSTGRAILSRLSEEEARAIIDAADLEVLTPRTETDPDRLLDLIAEARAEGFALVEEQSVLGEISLAAPIIDGAGRPIAALGITTSTAYWTPDSLRERLAPLVMRAANTVSRSLQGWKEF</sequence>
<dbReference type="Pfam" id="PF09339">
    <property type="entry name" value="HTH_IclR"/>
    <property type="match status" value="1"/>
</dbReference>
<keyword evidence="2" id="KW-0238">DNA-binding</keyword>
<keyword evidence="3" id="KW-0804">Transcription</keyword>
<dbReference type="GO" id="GO:0003677">
    <property type="term" value="F:DNA binding"/>
    <property type="evidence" value="ECO:0007669"/>
    <property type="project" value="UniProtKB-KW"/>
</dbReference>
<dbReference type="SUPFAM" id="SSF46785">
    <property type="entry name" value="Winged helix' DNA-binding domain"/>
    <property type="match status" value="1"/>
</dbReference>
<dbReference type="PANTHER" id="PTHR30136">
    <property type="entry name" value="HELIX-TURN-HELIX TRANSCRIPTIONAL REGULATOR, ICLR FAMILY"/>
    <property type="match status" value="1"/>
</dbReference>
<dbReference type="PROSITE" id="PS51077">
    <property type="entry name" value="HTH_ICLR"/>
    <property type="match status" value="1"/>
</dbReference>
<protein>
    <submittedName>
        <fullName evidence="6">Helix-turn-helix domain-containing protein</fullName>
    </submittedName>
</protein>
<dbReference type="InterPro" id="IPR036390">
    <property type="entry name" value="WH_DNA-bd_sf"/>
</dbReference>
<evidence type="ECO:0000259" key="4">
    <source>
        <dbReference type="PROSITE" id="PS51077"/>
    </source>
</evidence>
<evidence type="ECO:0000313" key="6">
    <source>
        <dbReference type="EMBL" id="MCP1336017.1"/>
    </source>
</evidence>
<comment type="caution">
    <text evidence="6">The sequence shown here is derived from an EMBL/GenBank/DDBJ whole genome shotgun (WGS) entry which is preliminary data.</text>
</comment>
<dbReference type="GO" id="GO:0045892">
    <property type="term" value="P:negative regulation of DNA-templated transcription"/>
    <property type="evidence" value="ECO:0007669"/>
    <property type="project" value="TreeGrafter"/>
</dbReference>
<dbReference type="Gene3D" id="3.30.450.40">
    <property type="match status" value="1"/>
</dbReference>
<dbReference type="Pfam" id="PF01614">
    <property type="entry name" value="IclR_C"/>
    <property type="match status" value="1"/>
</dbReference>
<evidence type="ECO:0000256" key="3">
    <source>
        <dbReference type="ARBA" id="ARBA00023163"/>
    </source>
</evidence>
<dbReference type="InterPro" id="IPR029016">
    <property type="entry name" value="GAF-like_dom_sf"/>
</dbReference>